<evidence type="ECO:0000256" key="4">
    <source>
        <dbReference type="ARBA" id="ARBA00023163"/>
    </source>
</evidence>
<dbReference type="AlphaFoldDB" id="A0A3E0U749"/>
<dbReference type="GO" id="GO:0043565">
    <property type="term" value="F:sequence-specific DNA binding"/>
    <property type="evidence" value="ECO:0007669"/>
    <property type="project" value="TreeGrafter"/>
</dbReference>
<name>A0A3E0U749_9GAMM</name>
<dbReference type="SUPFAM" id="SSF53850">
    <property type="entry name" value="Periplasmic binding protein-like II"/>
    <property type="match status" value="1"/>
</dbReference>
<comment type="similarity">
    <text evidence="1">Belongs to the LysR transcriptional regulatory family.</text>
</comment>
<dbReference type="InterPro" id="IPR000847">
    <property type="entry name" value="LysR_HTH_N"/>
</dbReference>
<dbReference type="InterPro" id="IPR036388">
    <property type="entry name" value="WH-like_DNA-bd_sf"/>
</dbReference>
<reference evidence="7" key="1">
    <citation type="submission" date="2018-08" db="EMBL/GenBank/DDBJ databases">
        <title>Thalassotalea euphylliae genome.</title>
        <authorList>
            <person name="Summers S."/>
            <person name="Rice S.A."/>
            <person name="Freckelton M.L."/>
            <person name="Nedved B.T."/>
            <person name="Hadfield M.G."/>
        </authorList>
    </citation>
    <scope>NUCLEOTIDE SEQUENCE [LARGE SCALE GENOMIC DNA]</scope>
    <source>
        <strain evidence="7">H3</strain>
    </source>
</reference>
<dbReference type="GO" id="GO:0006351">
    <property type="term" value="P:DNA-templated transcription"/>
    <property type="evidence" value="ECO:0007669"/>
    <property type="project" value="TreeGrafter"/>
</dbReference>
<dbReference type="GO" id="GO:0003700">
    <property type="term" value="F:DNA-binding transcription factor activity"/>
    <property type="evidence" value="ECO:0007669"/>
    <property type="project" value="InterPro"/>
</dbReference>
<dbReference type="Pfam" id="PF03466">
    <property type="entry name" value="LysR_substrate"/>
    <property type="match status" value="1"/>
</dbReference>
<evidence type="ECO:0000259" key="5">
    <source>
        <dbReference type="PROSITE" id="PS50931"/>
    </source>
</evidence>
<evidence type="ECO:0000256" key="2">
    <source>
        <dbReference type="ARBA" id="ARBA00023015"/>
    </source>
</evidence>
<gene>
    <name evidence="6" type="ORF">DXX94_14090</name>
</gene>
<dbReference type="PROSITE" id="PS50931">
    <property type="entry name" value="HTH_LYSR"/>
    <property type="match status" value="1"/>
</dbReference>
<dbReference type="FunFam" id="3.40.190.290:FF:000001">
    <property type="entry name" value="Transcriptional regulator, LysR family"/>
    <property type="match status" value="1"/>
</dbReference>
<dbReference type="PANTHER" id="PTHR30537:SF5">
    <property type="entry name" value="HTH-TYPE TRANSCRIPTIONAL ACTIVATOR TTDR-RELATED"/>
    <property type="match status" value="1"/>
</dbReference>
<evidence type="ECO:0000313" key="6">
    <source>
        <dbReference type="EMBL" id="REL31752.1"/>
    </source>
</evidence>
<dbReference type="Gene3D" id="1.10.10.10">
    <property type="entry name" value="Winged helix-like DNA-binding domain superfamily/Winged helix DNA-binding domain"/>
    <property type="match status" value="1"/>
</dbReference>
<evidence type="ECO:0000313" key="7">
    <source>
        <dbReference type="Proteomes" id="UP000256899"/>
    </source>
</evidence>
<dbReference type="Pfam" id="PF00126">
    <property type="entry name" value="HTH_1"/>
    <property type="match status" value="1"/>
</dbReference>
<dbReference type="InterPro" id="IPR058163">
    <property type="entry name" value="LysR-type_TF_proteobact-type"/>
</dbReference>
<dbReference type="Gene3D" id="3.40.190.290">
    <property type="match status" value="1"/>
</dbReference>
<dbReference type="PANTHER" id="PTHR30537">
    <property type="entry name" value="HTH-TYPE TRANSCRIPTIONAL REGULATOR"/>
    <property type="match status" value="1"/>
</dbReference>
<keyword evidence="3" id="KW-0238">DNA-binding</keyword>
<evidence type="ECO:0000256" key="1">
    <source>
        <dbReference type="ARBA" id="ARBA00009437"/>
    </source>
</evidence>
<keyword evidence="7" id="KW-1185">Reference proteome</keyword>
<dbReference type="RefSeq" id="WP_116016836.1">
    <property type="nucleotide sequence ID" value="NZ_QUOT01000001.1"/>
</dbReference>
<proteinExistence type="inferred from homology"/>
<evidence type="ECO:0000256" key="3">
    <source>
        <dbReference type="ARBA" id="ARBA00023125"/>
    </source>
</evidence>
<dbReference type="InterPro" id="IPR036390">
    <property type="entry name" value="WH_DNA-bd_sf"/>
</dbReference>
<dbReference type="Proteomes" id="UP000256899">
    <property type="component" value="Unassembled WGS sequence"/>
</dbReference>
<feature type="domain" description="HTH lysR-type" evidence="5">
    <location>
        <begin position="10"/>
        <end position="59"/>
    </location>
</feature>
<dbReference type="SUPFAM" id="SSF46785">
    <property type="entry name" value="Winged helix' DNA-binding domain"/>
    <property type="match status" value="1"/>
</dbReference>
<keyword evidence="2" id="KW-0805">Transcription regulation</keyword>
<keyword evidence="4" id="KW-0804">Transcription</keyword>
<protein>
    <submittedName>
        <fullName evidence="6">LysR family transcriptional regulator</fullName>
    </submittedName>
</protein>
<comment type="caution">
    <text evidence="6">The sequence shown here is derived from an EMBL/GenBank/DDBJ whole genome shotgun (WGS) entry which is preliminary data.</text>
</comment>
<dbReference type="EMBL" id="QUOT01000001">
    <property type="protein sequence ID" value="REL31752.1"/>
    <property type="molecule type" value="Genomic_DNA"/>
</dbReference>
<dbReference type="FunFam" id="1.10.10.10:FF:000001">
    <property type="entry name" value="LysR family transcriptional regulator"/>
    <property type="match status" value="1"/>
</dbReference>
<organism evidence="6 7">
    <name type="scientific">Thalassotalea euphylliae</name>
    <dbReference type="NCBI Taxonomy" id="1655234"/>
    <lineage>
        <taxon>Bacteria</taxon>
        <taxon>Pseudomonadati</taxon>
        <taxon>Pseudomonadota</taxon>
        <taxon>Gammaproteobacteria</taxon>
        <taxon>Alteromonadales</taxon>
        <taxon>Colwelliaceae</taxon>
        <taxon>Thalassotalea</taxon>
    </lineage>
</organism>
<sequence length="301" mass="34177">MVKADDIFLFVQVVDEGSFSRVAEKLAMTNSVVSKRISRLEQELNVQLFYRTTRKLNLTEAGHALYGKARLAKQALQDAQDTVTGYGDAVRGKIKVTVPVVSAHVILSRSIAEFCKLYPDVEIELIVTNRMVDIINDGFDLAIRTADLEDSSLIARRLIDSRWVVCASPGYIAQHGKPSHPAQLKDHQCLIYKYEGVGPDNWQFSDQETDFYVQVVGRFHANSLESIRQALLNDFGIAYLPQVLIHEDLKSGRLVPLLDDYAAKNLGVYAVYPRSRQPDKKLNLLVEHFRDAFQHKKEYFY</sequence>
<dbReference type="CDD" id="cd08422">
    <property type="entry name" value="PBP2_CrgA_like"/>
    <property type="match status" value="1"/>
</dbReference>
<accession>A0A3E0U749</accession>
<dbReference type="InterPro" id="IPR005119">
    <property type="entry name" value="LysR_subst-bd"/>
</dbReference>
<dbReference type="PRINTS" id="PR00039">
    <property type="entry name" value="HTHLYSR"/>
</dbReference>